<organism evidence="1">
    <name type="scientific">Hymenolepis diminuta</name>
    <name type="common">Rat tapeworm</name>
    <dbReference type="NCBI Taxonomy" id="6216"/>
    <lineage>
        <taxon>Eukaryota</taxon>
        <taxon>Metazoa</taxon>
        <taxon>Spiralia</taxon>
        <taxon>Lophotrochozoa</taxon>
        <taxon>Platyhelminthes</taxon>
        <taxon>Cestoda</taxon>
        <taxon>Eucestoda</taxon>
        <taxon>Cyclophyllidea</taxon>
        <taxon>Hymenolepididae</taxon>
        <taxon>Hymenolepis</taxon>
    </lineage>
</organism>
<dbReference type="AlphaFoldDB" id="A0A0R3SHT7"/>
<accession>A0A0R3SHT7</accession>
<dbReference type="WBParaSite" id="HDID_0000450201-mRNA-1">
    <property type="protein sequence ID" value="HDID_0000450201-mRNA-1"/>
    <property type="gene ID" value="HDID_0000450201"/>
</dbReference>
<name>A0A0R3SHT7_HYMDI</name>
<evidence type="ECO:0000313" key="1">
    <source>
        <dbReference type="WBParaSite" id="HDID_0000450201-mRNA-1"/>
    </source>
</evidence>
<sequence length="115" mass="13052">LAVVPRNASRPTNIAEAKEKHERNITGIPVISEFDMTYCDNRTRKMGFYLDFIDGKGQPLIIELTWRRKPEYYEDSEVGWSSVGAHLGALSGIFSLAEVKLNFDSTWLGDIHSDF</sequence>
<reference evidence="1" key="1">
    <citation type="submission" date="2017-02" db="UniProtKB">
        <authorList>
            <consortium name="WormBaseParasite"/>
        </authorList>
    </citation>
    <scope>IDENTIFICATION</scope>
</reference>
<proteinExistence type="predicted"/>
<protein>
    <submittedName>
        <fullName evidence="1">ATPase</fullName>
    </submittedName>
</protein>